<keyword evidence="2" id="KW-0812">Transmembrane</keyword>
<feature type="transmembrane region" description="Helical" evidence="2">
    <location>
        <begin position="519"/>
        <end position="542"/>
    </location>
</feature>
<dbReference type="Proteomes" id="UP001144280">
    <property type="component" value="Unassembled WGS sequence"/>
</dbReference>
<feature type="compositionally biased region" description="Low complexity" evidence="1">
    <location>
        <begin position="99"/>
        <end position="108"/>
    </location>
</feature>
<feature type="transmembrane region" description="Helical" evidence="2">
    <location>
        <begin position="493"/>
        <end position="512"/>
    </location>
</feature>
<keyword evidence="2" id="KW-0472">Membrane</keyword>
<comment type="caution">
    <text evidence="3">The sequence shown here is derived from an EMBL/GenBank/DDBJ whole genome shotgun (WGS) entry which is preliminary data.</text>
</comment>
<dbReference type="EMBL" id="BSDI01000001">
    <property type="protein sequence ID" value="GLH95225.1"/>
    <property type="molecule type" value="Genomic_DNA"/>
</dbReference>
<feature type="compositionally biased region" description="Basic and acidic residues" evidence="1">
    <location>
        <begin position="110"/>
        <end position="150"/>
    </location>
</feature>
<feature type="transmembrane region" description="Helical" evidence="2">
    <location>
        <begin position="562"/>
        <end position="582"/>
    </location>
</feature>
<evidence type="ECO:0000256" key="2">
    <source>
        <dbReference type="SAM" id="Phobius"/>
    </source>
</evidence>
<name>A0ABQ5QLU4_9ACTN</name>
<feature type="compositionally biased region" description="Low complexity" evidence="1">
    <location>
        <begin position="12"/>
        <end position="65"/>
    </location>
</feature>
<feature type="compositionally biased region" description="Pro residues" evidence="1">
    <location>
        <begin position="1"/>
        <end position="11"/>
    </location>
</feature>
<gene>
    <name evidence="3" type="ORF">Pa4123_04970</name>
</gene>
<evidence type="ECO:0008006" key="5">
    <source>
        <dbReference type="Google" id="ProtNLM"/>
    </source>
</evidence>
<feature type="transmembrane region" description="Helical" evidence="2">
    <location>
        <begin position="411"/>
        <end position="435"/>
    </location>
</feature>
<accession>A0ABQ5QLU4</accession>
<feature type="region of interest" description="Disordered" evidence="1">
    <location>
        <begin position="1"/>
        <end position="165"/>
    </location>
</feature>
<reference evidence="3" key="1">
    <citation type="submission" date="2022-12" db="EMBL/GenBank/DDBJ databases">
        <title>New Phytohabitans aurantiacus sp. RD004123 nov., an actinomycete isolated from soil.</title>
        <authorList>
            <person name="Triningsih D.W."/>
            <person name="Harunari E."/>
            <person name="Igarashi Y."/>
        </authorList>
    </citation>
    <scope>NUCLEOTIDE SEQUENCE</scope>
    <source>
        <strain evidence="3">RD004123</strain>
    </source>
</reference>
<proteinExistence type="predicted"/>
<dbReference type="RefSeq" id="WP_281892105.1">
    <property type="nucleotide sequence ID" value="NZ_BSDI01000001.1"/>
</dbReference>
<feature type="transmembrane region" description="Helical" evidence="2">
    <location>
        <begin position="382"/>
        <end position="399"/>
    </location>
</feature>
<evidence type="ECO:0000313" key="4">
    <source>
        <dbReference type="Proteomes" id="UP001144280"/>
    </source>
</evidence>
<evidence type="ECO:0000256" key="1">
    <source>
        <dbReference type="SAM" id="MobiDB-lite"/>
    </source>
</evidence>
<feature type="transmembrane region" description="Helical" evidence="2">
    <location>
        <begin position="183"/>
        <end position="201"/>
    </location>
</feature>
<keyword evidence="2" id="KW-1133">Transmembrane helix</keyword>
<protein>
    <recommendedName>
        <fullName evidence="5">Glycosyltransferase RgtA/B/C/D-like domain-containing protein</fullName>
    </recommendedName>
</protein>
<sequence>MTTEPPAPATPTPATDPARAGSAGSAPASSDKPASAKTSEGAPAASAPTSPAPAGAATKPSSEPAAPDPEPAKSEDDAPDAGPPKSEAAQAPKPRAAEEAGAGAGAVATKTDKPDDAAKSEKSEAQPKKAEKDGAEKDGSGSEEAAKPPRDPFTSFAPEPEHEPGRLQRFGRAIGRFVIHERFLAVVGSLALAVLMTWPTLRYPQHTLPQDIWDPTLQSWQMAWSGHILLSDPTQLWNANAFYPERLSFAFSDTLLGYAPAGMLGDGPTAAVLRYNIMFVLAHALATLGAYALVRQLGAGRTGAVVAAAAYTYAPWMLSQAGHLHIVSNGGIPLALAMLARGHGYSFRHGYRPDRRHAGWALLGWIVAAWQISLGFGIGLPFAYVLALLGVAAIGVWFWRKARRWAVKRPFGIRLALADVVGGAIFAATGALMSLPYFEVAHQHPEAARTVNDLRAYSPPPSGFFIAPPESLVWGDLHESARAGLPWAPEMTLLPGFVLYGLALAGLFFSVWKLRHRLLLLAGVLVSGILAMGPRFFGGTYTYLPLFNNLPGWDGLRTPGRLMLWTSLLLGILAAGAVSAFVRRVEKISTLRVPPRPQPWLRLLTFVPLALVLVEGLNTTPHPIVPQQPVVMRVDEGPILVLPSTLKIDQNVMLWSTTRFQPIVNGGSGFTPTRQEEVREMARSFPDQASVDYLRELGVKTVVLLRDQISGTPWQAAADLSVDNLGIEREDVGDTIIFRL</sequence>
<organism evidence="3 4">
    <name type="scientific">Phytohabitans aurantiacus</name>
    <dbReference type="NCBI Taxonomy" id="3016789"/>
    <lineage>
        <taxon>Bacteria</taxon>
        <taxon>Bacillati</taxon>
        <taxon>Actinomycetota</taxon>
        <taxon>Actinomycetes</taxon>
        <taxon>Micromonosporales</taxon>
        <taxon>Micromonosporaceae</taxon>
    </lineage>
</organism>
<feature type="transmembrane region" description="Helical" evidence="2">
    <location>
        <begin position="273"/>
        <end position="294"/>
    </location>
</feature>
<evidence type="ECO:0000313" key="3">
    <source>
        <dbReference type="EMBL" id="GLH95225.1"/>
    </source>
</evidence>
<keyword evidence="4" id="KW-1185">Reference proteome</keyword>
<feature type="transmembrane region" description="Helical" evidence="2">
    <location>
        <begin position="358"/>
        <end position="376"/>
    </location>
</feature>